<accession>A0A382NKC5</accession>
<feature type="non-terminal residue" evidence="2">
    <location>
        <position position="254"/>
    </location>
</feature>
<dbReference type="Pfam" id="PF20601">
    <property type="entry name" value="DUF6797"/>
    <property type="match status" value="1"/>
</dbReference>
<evidence type="ECO:0000259" key="1">
    <source>
        <dbReference type="Pfam" id="PF20601"/>
    </source>
</evidence>
<reference evidence="2" key="1">
    <citation type="submission" date="2018-05" db="EMBL/GenBank/DDBJ databases">
        <authorList>
            <person name="Lanie J.A."/>
            <person name="Ng W.-L."/>
            <person name="Kazmierczak K.M."/>
            <person name="Andrzejewski T.M."/>
            <person name="Davidsen T.M."/>
            <person name="Wayne K.J."/>
            <person name="Tettelin H."/>
            <person name="Glass J.I."/>
            <person name="Rusch D."/>
            <person name="Podicherti R."/>
            <person name="Tsui H.-C.T."/>
            <person name="Winkler M.E."/>
        </authorList>
    </citation>
    <scope>NUCLEOTIDE SEQUENCE</scope>
</reference>
<dbReference type="AlphaFoldDB" id="A0A382NKC5"/>
<organism evidence="2">
    <name type="scientific">marine metagenome</name>
    <dbReference type="NCBI Taxonomy" id="408172"/>
    <lineage>
        <taxon>unclassified sequences</taxon>
        <taxon>metagenomes</taxon>
        <taxon>ecological metagenomes</taxon>
    </lineage>
</organism>
<dbReference type="EMBL" id="UINC01100579">
    <property type="protein sequence ID" value="SVC60747.1"/>
    <property type="molecule type" value="Genomic_DNA"/>
</dbReference>
<dbReference type="InterPro" id="IPR046476">
    <property type="entry name" value="DUF6797"/>
</dbReference>
<sequence>MKSTRIILLLFICLTAAHAAVPKKIAKQTEGDWRDGRYGSVKFGLFVSGHIATPKGSTHKGIAVRVGEKGEGTMVFDTDLCTWRAGWVGGFLKTDPTRYGLIRALKPNGQILFANPPTPGVANAQGSFIDPRIPKFGPLPKGHARYKGIYVNGGRVVVRYDVGETEIYDSPWMNTGQDGAVRFSRSLVIKKGSKDWKIYQIQDAPAKIHVNEIFEHKSSVDFDSENLVGLIGPGPSRWGEPIVTKGFVDRRKTP</sequence>
<feature type="domain" description="DUF6797" evidence="1">
    <location>
        <begin position="74"/>
        <end position="169"/>
    </location>
</feature>
<evidence type="ECO:0000313" key="2">
    <source>
        <dbReference type="EMBL" id="SVC60747.1"/>
    </source>
</evidence>
<name>A0A382NKC5_9ZZZZ</name>
<proteinExistence type="predicted"/>
<gene>
    <name evidence="2" type="ORF">METZ01_LOCUS313601</name>
</gene>
<protein>
    <recommendedName>
        <fullName evidence="1">DUF6797 domain-containing protein</fullName>
    </recommendedName>
</protein>